<reference evidence="6 7" key="1">
    <citation type="submission" date="2010-04" db="EMBL/GenBank/DDBJ databases">
        <title>The genome of Herbaspirillum seropedicae SmR1, an endophytic, nitrogen-fixing, plant-growth promoting beta-Proteobacteria.</title>
        <authorList>
            <person name="Pedrosa F.O."/>
            <person name="Monteiro R.A."/>
            <person name="Wassem R."/>
            <person name="Cruz L.M."/>
            <person name="Ayub R.A."/>
            <person name="Colauto N.B."/>
            <person name="Fernandez M.A."/>
            <person name="Fungaro M.H.P."/>
            <person name="Grisard E.C."/>
            <person name="Hungria M."/>
            <person name="Madeira H.M.F."/>
            <person name="Nodari R.O."/>
            <person name="Osaku C.A."/>
            <person name="Petzl-Erler M.L."/>
            <person name="Terenzi H."/>
            <person name="Vieira L.G.E."/>
            <person name="Almeida M.I.M."/>
            <person name="Alves L.R."/>
            <person name="Arantes O.M.N."/>
            <person name="Balsanelli E."/>
            <person name="Barcellos F.G."/>
            <person name="Baura V.A."/>
            <person name="Binde D.R."/>
            <person name="Campo R.J."/>
            <person name="Chubatsu L.S."/>
            <person name="Chueire L.M.O."/>
            <person name="Ciferri R.R."/>
            <person name="Correa L.C."/>
            <person name="da Conceicao Silva J.L."/>
            <person name="Dabul A.N.G."/>
            <person name="Dambros B.P."/>
            <person name="Faoro H."/>
            <person name="Favetti A."/>
            <person name="Friedermann G."/>
            <person name="Furlaneto M.C."/>
            <person name="Gasques L.S."/>
            <person name="Gimenes C.C.T."/>
            <person name="Gioppo N.M.R."/>
            <person name="Glienke-Blanco C."/>
            <person name="Godoy L.P."/>
            <person name="Guerra M.P."/>
            <person name="Karp S."/>
            <person name="Kava-Cordeiro V."/>
            <person name="Margarido V.P."/>
            <person name="Mathioni S.M."/>
            <person name="Menck-Soares M.A."/>
            <person name="Murace N.K."/>
            <person name="Nicolas M.F."/>
            <person name="Oliveira C.E.C."/>
            <person name="Pagnan N.A.B."/>
            <person name="Pamphile J.A."/>
            <person name="Patussi E.V."/>
            <person name="Pereira L.F.P."/>
            <person name="Pereira-Ferrari L."/>
            <person name="Pinto F.G.S."/>
            <person name="Precoma C."/>
            <person name="Prioli A.J."/>
            <person name="Prioli S.M.A.P."/>
            <person name="Raittz R.T."/>
            <person name="Ramos H.J.O."/>
            <person name="Ribeiro E.M.S.F."/>
            <person name="Rigo L.U."/>
            <person name="Rocha C.L.M.S.C."/>
            <person name="Rocha S.N."/>
            <person name="Santos K."/>
            <person name="Satori D."/>
            <person name="Silva A.G."/>
            <person name="Simao R.C.G."/>
            <person name="Soares M.A.M."/>
            <person name="Souza E.M."/>
            <person name="Steffens M.B.R."/>
            <person name="Steindel M."/>
            <person name="Tadra-Sfeir M.Z."/>
            <person name="Takahashi E.K."/>
            <person name="Torres R.A."/>
            <person name="Valle J.S."/>
            <person name="Vernal J.I."/>
            <person name="Vilas-Boas L.A."/>
            <person name="Watanabe M.A.E."/>
            <person name="Weiss V.A."/>
            <person name="Yates M.A."/>
            <person name="Souza E.M."/>
        </authorList>
    </citation>
    <scope>NUCLEOTIDE SEQUENCE [LARGE SCALE GENOMIC DNA]</scope>
    <source>
        <strain evidence="6 7">SmR1</strain>
    </source>
</reference>
<proteinExistence type="predicted"/>
<evidence type="ECO:0000313" key="7">
    <source>
        <dbReference type="Proteomes" id="UP000000329"/>
    </source>
</evidence>
<dbReference type="AlphaFoldDB" id="D8IVT9"/>
<dbReference type="PROSITE" id="PS50850">
    <property type="entry name" value="MFS"/>
    <property type="match status" value="1"/>
</dbReference>
<keyword evidence="7" id="KW-1185">Reference proteome</keyword>
<evidence type="ECO:0000256" key="3">
    <source>
        <dbReference type="ARBA" id="ARBA00023136"/>
    </source>
</evidence>
<feature type="transmembrane region" description="Helical" evidence="4">
    <location>
        <begin position="106"/>
        <end position="128"/>
    </location>
</feature>
<dbReference type="Proteomes" id="UP000000329">
    <property type="component" value="Chromosome"/>
</dbReference>
<dbReference type="EMBL" id="CP002039">
    <property type="protein sequence ID" value="ADJ65897.1"/>
    <property type="molecule type" value="Genomic_DNA"/>
</dbReference>
<dbReference type="STRING" id="757424.Hsero_4431"/>
<gene>
    <name evidence="6" type="ordered locus">Hsero_4431</name>
</gene>
<sequence>MRAWFVPCGLGFFVGPLTTPAATRRFGQWVLVLGMALEIVGALVLSAVVATTPAGQAPALFDVVVALWLIGFGQGIAVPTLVRSLIDCAPTGGAGMVAGIVNSALQINAVLGVAVTGSVFFSLAGGIIRRLPWRRLSVGQWFVLPLA</sequence>
<keyword evidence="3 4" id="KW-0472">Membrane</keyword>
<feature type="transmembrane region" description="Helical" evidence="4">
    <location>
        <begin position="31"/>
        <end position="51"/>
    </location>
</feature>
<evidence type="ECO:0000256" key="2">
    <source>
        <dbReference type="ARBA" id="ARBA00022989"/>
    </source>
</evidence>
<evidence type="ECO:0000259" key="5">
    <source>
        <dbReference type="PROSITE" id="PS50850"/>
    </source>
</evidence>
<dbReference type="GO" id="GO:0022857">
    <property type="term" value="F:transmembrane transporter activity"/>
    <property type="evidence" value="ECO:0007669"/>
    <property type="project" value="InterPro"/>
</dbReference>
<feature type="domain" description="Major facilitator superfamily (MFS) profile" evidence="5">
    <location>
        <begin position="1"/>
        <end position="147"/>
    </location>
</feature>
<dbReference type="KEGG" id="hse:Hsero_4431"/>
<feature type="transmembrane region" description="Helical" evidence="4">
    <location>
        <begin position="63"/>
        <end position="86"/>
    </location>
</feature>
<name>D8IVT9_HERSS</name>
<dbReference type="Gene3D" id="1.20.1250.20">
    <property type="entry name" value="MFS general substrate transporter like domains"/>
    <property type="match status" value="1"/>
</dbReference>
<dbReference type="SUPFAM" id="SSF103473">
    <property type="entry name" value="MFS general substrate transporter"/>
    <property type="match status" value="1"/>
</dbReference>
<dbReference type="HOGENOM" id="CLU_1765535_0_0_4"/>
<evidence type="ECO:0000313" key="6">
    <source>
        <dbReference type="EMBL" id="ADJ65897.1"/>
    </source>
</evidence>
<dbReference type="InterPro" id="IPR020846">
    <property type="entry name" value="MFS_dom"/>
</dbReference>
<keyword evidence="2 4" id="KW-1133">Transmembrane helix</keyword>
<organism evidence="6 7">
    <name type="scientific">Herbaspirillum seropedicae (strain SmR1)</name>
    <dbReference type="NCBI Taxonomy" id="757424"/>
    <lineage>
        <taxon>Bacteria</taxon>
        <taxon>Pseudomonadati</taxon>
        <taxon>Pseudomonadota</taxon>
        <taxon>Betaproteobacteria</taxon>
        <taxon>Burkholderiales</taxon>
        <taxon>Oxalobacteraceae</taxon>
        <taxon>Herbaspirillum</taxon>
    </lineage>
</organism>
<keyword evidence="1 4" id="KW-0812">Transmembrane</keyword>
<dbReference type="eggNOG" id="COG0477">
    <property type="taxonomic scope" value="Bacteria"/>
</dbReference>
<accession>D8IVT9</accession>
<dbReference type="InterPro" id="IPR036259">
    <property type="entry name" value="MFS_trans_sf"/>
</dbReference>
<protein>
    <submittedName>
        <fullName evidence="6">Membrane efflux protein</fullName>
    </submittedName>
</protein>
<evidence type="ECO:0000256" key="1">
    <source>
        <dbReference type="ARBA" id="ARBA00022692"/>
    </source>
</evidence>
<evidence type="ECO:0000256" key="4">
    <source>
        <dbReference type="SAM" id="Phobius"/>
    </source>
</evidence>